<gene>
    <name evidence="2" type="ORF">E4635_09120</name>
</gene>
<feature type="domain" description="CARDB" evidence="1">
    <location>
        <begin position="296"/>
        <end position="401"/>
    </location>
</feature>
<dbReference type="Proteomes" id="UP000297407">
    <property type="component" value="Unassembled WGS sequence"/>
</dbReference>
<dbReference type="NCBIfam" id="TIGR04131">
    <property type="entry name" value="Bac_Flav_CTERM"/>
    <property type="match status" value="1"/>
</dbReference>
<sequence length="596" mass="65823">MNKKLLFLFIFFFLGLASVVSQNVSLYSQFNGRYDFAFIGNTLNTNENGTGAPCTITTSSSATVNLNPSDMVEAAYLYWAGSGTGDFDVKLNDVAITATRQFSVIQPTSQRPFFSAFADITTQVQTSGNGNYTLSELDLTNVIAQYCPNGTNFGGWAIIIVYKNAALPLNQLNIYDGLQFVPDAINITLDSLNVIDNEDAKIGFVAWEGDRSIAENESLRINGNLISNPPLNPSDNAFNGTNSFTGSSVLYNMDLDVYNIQNNIQIGDESASIQLTSDRDFVMINAIVTKLNSQLPDATVAIENIAQECNTRRLTIQYSIRNFNATDFLPSGTFTTIYADGIAVGVVQTTEDIPIGETRNYETTVIIPASVAPVFDLQFIVDNENGVAHVTETNENNNTFTQEVALWLSPEINAPQNVTACNEGNTRGTFDFSLQTGAIPINPGDTVLFFENNQDAVLSQNPIINTTNYLAQATPKTIYVRIENEHCFTITHFELVAIPCPPTVYNYFTPNGDGLNDSFFVEGLRDVFLHFELSIYNRWGSLVWEGNNNTEDWDGKSNQPAILFHGNLPEGTYFYVLYLNEPGYPSPLTGWVFMNR</sequence>
<evidence type="ECO:0000259" key="1">
    <source>
        <dbReference type="Pfam" id="PF07705"/>
    </source>
</evidence>
<dbReference type="InterPro" id="IPR026341">
    <property type="entry name" value="T9SS_type_B"/>
</dbReference>
<dbReference type="EMBL" id="SRLH01000004">
    <property type="protein sequence ID" value="TGD58156.1"/>
    <property type="molecule type" value="Genomic_DNA"/>
</dbReference>
<evidence type="ECO:0000313" key="3">
    <source>
        <dbReference type="Proteomes" id="UP000297407"/>
    </source>
</evidence>
<name>A0A4Z0L6L7_9FLAO</name>
<proteinExistence type="predicted"/>
<keyword evidence="3" id="KW-1185">Reference proteome</keyword>
<dbReference type="Pfam" id="PF07705">
    <property type="entry name" value="CARDB"/>
    <property type="match status" value="1"/>
</dbReference>
<protein>
    <submittedName>
        <fullName evidence="2">T9SS type B sorting domain-containing protein</fullName>
    </submittedName>
</protein>
<dbReference type="OrthoDB" id="1140688at2"/>
<dbReference type="Pfam" id="PF13585">
    <property type="entry name" value="CHU_C"/>
    <property type="match status" value="1"/>
</dbReference>
<evidence type="ECO:0000313" key="2">
    <source>
        <dbReference type="EMBL" id="TGD58156.1"/>
    </source>
</evidence>
<dbReference type="InterPro" id="IPR011635">
    <property type="entry name" value="CARDB"/>
</dbReference>
<dbReference type="InterPro" id="IPR013783">
    <property type="entry name" value="Ig-like_fold"/>
</dbReference>
<organism evidence="2 3">
    <name type="scientific">Flavobacterium humi</name>
    <dbReference type="NCBI Taxonomy" id="2562683"/>
    <lineage>
        <taxon>Bacteria</taxon>
        <taxon>Pseudomonadati</taxon>
        <taxon>Bacteroidota</taxon>
        <taxon>Flavobacteriia</taxon>
        <taxon>Flavobacteriales</taxon>
        <taxon>Flavobacteriaceae</taxon>
        <taxon>Flavobacterium</taxon>
    </lineage>
</organism>
<dbReference type="AlphaFoldDB" id="A0A4Z0L6L7"/>
<dbReference type="RefSeq" id="WP_135526326.1">
    <property type="nucleotide sequence ID" value="NZ_SRLH01000004.1"/>
</dbReference>
<dbReference type="Gene3D" id="2.60.40.10">
    <property type="entry name" value="Immunoglobulins"/>
    <property type="match status" value="1"/>
</dbReference>
<comment type="caution">
    <text evidence="2">The sequence shown here is derived from an EMBL/GenBank/DDBJ whole genome shotgun (WGS) entry which is preliminary data.</text>
</comment>
<accession>A0A4Z0L6L7</accession>
<reference evidence="2 3" key="1">
    <citation type="submission" date="2019-04" db="EMBL/GenBank/DDBJ databases">
        <title>Flavobacterium sp. strain DS2-A Genome sequencing and assembly.</title>
        <authorList>
            <person name="Kim I."/>
        </authorList>
    </citation>
    <scope>NUCLEOTIDE SEQUENCE [LARGE SCALE GENOMIC DNA]</scope>
    <source>
        <strain evidence="2 3">DS2-A</strain>
    </source>
</reference>